<evidence type="ECO:0000313" key="7">
    <source>
        <dbReference type="Proteomes" id="UP000003240"/>
    </source>
</evidence>
<keyword evidence="7" id="KW-1185">Reference proteome</keyword>
<dbReference type="STRING" id="1009370.ALO_08545"/>
<dbReference type="AlphaFoldDB" id="F7NI11"/>
<dbReference type="PROSITE" id="PS51257">
    <property type="entry name" value="PROKAR_LIPOPROTEIN"/>
    <property type="match status" value="1"/>
</dbReference>
<evidence type="ECO:0000313" key="6">
    <source>
        <dbReference type="EMBL" id="EGO64318.1"/>
    </source>
</evidence>
<organism evidence="6 7">
    <name type="scientific">Acetonema longum DSM 6540</name>
    <dbReference type="NCBI Taxonomy" id="1009370"/>
    <lineage>
        <taxon>Bacteria</taxon>
        <taxon>Bacillati</taxon>
        <taxon>Bacillota</taxon>
        <taxon>Negativicutes</taxon>
        <taxon>Acetonemataceae</taxon>
        <taxon>Acetonema</taxon>
    </lineage>
</organism>
<dbReference type="EMBL" id="AFGF01000065">
    <property type="protein sequence ID" value="EGO64318.1"/>
    <property type="molecule type" value="Genomic_DNA"/>
</dbReference>
<dbReference type="OrthoDB" id="9815602at2"/>
<dbReference type="RefSeq" id="WP_004094658.1">
    <property type="nucleotide sequence ID" value="NZ_AFGF01000065.1"/>
</dbReference>
<evidence type="ECO:0000256" key="4">
    <source>
        <dbReference type="SAM" id="SignalP"/>
    </source>
</evidence>
<proteinExistence type="inferred from homology"/>
<accession>F7NI11</accession>
<evidence type="ECO:0000256" key="1">
    <source>
        <dbReference type="ARBA" id="ARBA00004418"/>
    </source>
</evidence>
<dbReference type="PANTHER" id="PTHR30024:SF47">
    <property type="entry name" value="TAURINE-BINDING PERIPLASMIC PROTEIN"/>
    <property type="match status" value="1"/>
</dbReference>
<evidence type="ECO:0000259" key="5">
    <source>
        <dbReference type="SMART" id="SM00062"/>
    </source>
</evidence>
<protein>
    <submittedName>
        <fullName evidence="6">Extracellular solute-binding protein family 3</fullName>
    </submittedName>
</protein>
<dbReference type="InterPro" id="IPR001638">
    <property type="entry name" value="Solute-binding_3/MltF_N"/>
</dbReference>
<comment type="caution">
    <text evidence="6">The sequence shown here is derived from an EMBL/GenBank/DDBJ whole genome shotgun (WGS) entry which is preliminary data.</text>
</comment>
<dbReference type="Pfam" id="PF09084">
    <property type="entry name" value="NMT1"/>
    <property type="match status" value="1"/>
</dbReference>
<reference evidence="6 7" key="1">
    <citation type="journal article" date="2011" name="EMBO J.">
        <title>Structural diversity of bacterial flagellar motors.</title>
        <authorList>
            <person name="Chen S."/>
            <person name="Beeby M."/>
            <person name="Murphy G.E."/>
            <person name="Leadbetter J.R."/>
            <person name="Hendrixson D.R."/>
            <person name="Briegel A."/>
            <person name="Li Z."/>
            <person name="Shi J."/>
            <person name="Tocheva E.I."/>
            <person name="Muller A."/>
            <person name="Dobro M.J."/>
            <person name="Jensen G.J."/>
        </authorList>
    </citation>
    <scope>NUCLEOTIDE SEQUENCE [LARGE SCALE GENOMIC DNA]</scope>
    <source>
        <strain evidence="6 7">DSM 6540</strain>
    </source>
</reference>
<dbReference type="SUPFAM" id="SSF53850">
    <property type="entry name" value="Periplasmic binding protein-like II"/>
    <property type="match status" value="1"/>
</dbReference>
<dbReference type="eggNOG" id="COG0715">
    <property type="taxonomic scope" value="Bacteria"/>
</dbReference>
<dbReference type="Proteomes" id="UP000003240">
    <property type="component" value="Unassembled WGS sequence"/>
</dbReference>
<name>F7NI11_9FIRM</name>
<comment type="subcellular location">
    <subcellularLocation>
        <location evidence="1">Periplasm</location>
    </subcellularLocation>
</comment>
<feature type="signal peptide" evidence="4">
    <location>
        <begin position="1"/>
        <end position="19"/>
    </location>
</feature>
<dbReference type="InterPro" id="IPR015168">
    <property type="entry name" value="SsuA/THI5"/>
</dbReference>
<gene>
    <name evidence="6" type="ORF">ALO_08545</name>
</gene>
<dbReference type="PANTHER" id="PTHR30024">
    <property type="entry name" value="ALIPHATIC SULFONATES-BINDING PROTEIN-RELATED"/>
    <property type="match status" value="1"/>
</dbReference>
<feature type="chain" id="PRO_5039046116" evidence="4">
    <location>
        <begin position="20"/>
        <end position="317"/>
    </location>
</feature>
<comment type="similarity">
    <text evidence="2">Belongs to the bacterial solute-binding protein SsuA/TauA family.</text>
</comment>
<evidence type="ECO:0000256" key="2">
    <source>
        <dbReference type="ARBA" id="ARBA00010742"/>
    </source>
</evidence>
<keyword evidence="3 4" id="KW-0732">Signal</keyword>
<dbReference type="SMART" id="SM00062">
    <property type="entry name" value="PBPb"/>
    <property type="match status" value="1"/>
</dbReference>
<dbReference type="GO" id="GO:0042597">
    <property type="term" value="C:periplasmic space"/>
    <property type="evidence" value="ECO:0007669"/>
    <property type="project" value="UniProtKB-SubCell"/>
</dbReference>
<feature type="domain" description="Solute-binding protein family 3/N-terminal" evidence="5">
    <location>
        <begin position="37"/>
        <end position="249"/>
    </location>
</feature>
<dbReference type="Gene3D" id="3.40.190.10">
    <property type="entry name" value="Periplasmic binding protein-like II"/>
    <property type="match status" value="2"/>
</dbReference>
<evidence type="ECO:0000256" key="3">
    <source>
        <dbReference type="ARBA" id="ARBA00022729"/>
    </source>
</evidence>
<sequence length="317" mass="34212">MKKYIGLLVLMAMVFVLGACSVNKGEDTAQTAGNLGMITLGLMPDVDSIPFIIAQEKGFFKEEGLTVNLKSFKSAVDRDSALQSGNLDGAISDMLAEAFAKNGGFDTVITSMSQGSYKMVVNKDKAVSSIQDLKGQDVAVSKNTIIEYVTDRILAKGGLTPEDINKVVIPQIPTRLEMLQNGKITAATLPDPMGSIAMKNGGKLLSSSDQLGVNPGVLLFTGKAVKAKEQEIKAMYRAYNKAIDYLNKEPMDSYIDLVIEKGGFPPSVKGALVLPSYTKATAASPREVEAVVQWLHSRNLINKAFTYEELADTRFVK</sequence>